<evidence type="ECO:0000259" key="1">
    <source>
        <dbReference type="PROSITE" id="PS50943"/>
    </source>
</evidence>
<dbReference type="Pfam" id="PF01381">
    <property type="entry name" value="HTH_3"/>
    <property type="match status" value="1"/>
</dbReference>
<accession>A0ABD0C3N2</accession>
<dbReference type="Proteomes" id="UP001332503">
    <property type="component" value="Unassembled WGS sequence"/>
</dbReference>
<dbReference type="Proteomes" id="UP001346800">
    <property type="component" value="Unassembled WGS sequence"/>
</dbReference>
<dbReference type="RefSeq" id="WP_338187751.1">
    <property type="nucleotide sequence ID" value="NZ_BTFQ01000038.1"/>
</dbReference>
<comment type="caution">
    <text evidence="2">The sequence shown here is derived from an EMBL/GenBank/DDBJ whole genome shotgun (WGS) entry which is preliminary data.</text>
</comment>
<organism evidence="2 5">
    <name type="scientific">Lactobacillus amylovorus subsp. animalium</name>
    <dbReference type="NCBI Taxonomy" id="3378536"/>
    <lineage>
        <taxon>Bacteria</taxon>
        <taxon>Bacillati</taxon>
        <taxon>Bacillota</taxon>
        <taxon>Bacilli</taxon>
        <taxon>Lactobacillales</taxon>
        <taxon>Lactobacillaceae</taxon>
        <taxon>Lactobacillus</taxon>
    </lineage>
</organism>
<dbReference type="CDD" id="cd00093">
    <property type="entry name" value="HTH_XRE"/>
    <property type="match status" value="1"/>
</dbReference>
<dbReference type="PANTHER" id="PTHR37038">
    <property type="entry name" value="TRANSCRIPTIONAL REGULATOR-RELATED"/>
    <property type="match status" value="1"/>
</dbReference>
<protein>
    <recommendedName>
        <fullName evidence="1">HTH cro/C1-type domain-containing protein</fullName>
    </recommendedName>
</protein>
<dbReference type="EMBL" id="BTFR01000013">
    <property type="protein sequence ID" value="GMM15707.1"/>
    <property type="molecule type" value="Genomic_DNA"/>
</dbReference>
<dbReference type="InterPro" id="IPR010982">
    <property type="entry name" value="Lambda_DNA-bd_dom_sf"/>
</dbReference>
<dbReference type="InterPro" id="IPR001387">
    <property type="entry name" value="Cro/C1-type_HTH"/>
</dbReference>
<evidence type="ECO:0000313" key="5">
    <source>
        <dbReference type="Proteomes" id="UP001346800"/>
    </source>
</evidence>
<dbReference type="InterPro" id="IPR053163">
    <property type="entry name" value="HTH-type_regulator_Rgg"/>
</dbReference>
<evidence type="ECO:0000313" key="2">
    <source>
        <dbReference type="EMBL" id="GMM13876.1"/>
    </source>
</evidence>
<proteinExistence type="predicted"/>
<dbReference type="EMBL" id="BTFQ01000038">
    <property type="protein sequence ID" value="GMM13876.1"/>
    <property type="molecule type" value="Genomic_DNA"/>
</dbReference>
<dbReference type="SMART" id="SM00530">
    <property type="entry name" value="HTH_XRE"/>
    <property type="match status" value="1"/>
</dbReference>
<dbReference type="SUPFAM" id="SSF47413">
    <property type="entry name" value="lambda repressor-like DNA-binding domains"/>
    <property type="match status" value="1"/>
</dbReference>
<name>A0ABD0C3N2_LACAM</name>
<gene>
    <name evidence="3" type="ORF">LABF125_08400</name>
    <name evidence="2" type="ORF">LABF186_09910</name>
</gene>
<evidence type="ECO:0000313" key="4">
    <source>
        <dbReference type="Proteomes" id="UP001332503"/>
    </source>
</evidence>
<sequence length="276" mass="32499">MIIEELLKETRLNAGWTQKEMAAGIVSESFYSKVERGIHKIDADTLVKILKGRKLNPVVFFKQAIDIASNEKNTASNRIVIKAMHATDCRDLQEWQQVFEEYKESSETGVEYTQWLSYMLDLARAWILRSPENITPKTREQIKRVINEKNWNIFTFNLLSMCLIALDPEQVKYFTHKAYETFKKTNGILDINSTTIMSMLATNFLIYAYLHNFAKKDYQEIFEFFQSLPMLPQYFAPRMIFKYYQALVNQNQKNIEKYGSILRDEKMMSVLQDNKN</sequence>
<dbReference type="PROSITE" id="PS50943">
    <property type="entry name" value="HTH_CROC1"/>
    <property type="match status" value="1"/>
</dbReference>
<dbReference type="AlphaFoldDB" id="A0ABD0C3N2"/>
<keyword evidence="4" id="KW-1185">Reference proteome</keyword>
<evidence type="ECO:0000313" key="3">
    <source>
        <dbReference type="EMBL" id="GMM15707.1"/>
    </source>
</evidence>
<dbReference type="Gene3D" id="1.10.260.40">
    <property type="entry name" value="lambda repressor-like DNA-binding domains"/>
    <property type="match status" value="1"/>
</dbReference>
<reference evidence="4 5" key="2">
    <citation type="journal article" date="2024" name="Int. J. Syst. Evol. Microbiol.">
        <title>Proposal of Lactobacillus amylovorus subsp. animalis subsp. nov. and an emended description of Lactobacillus amylovorus.</title>
        <authorList>
            <person name="Yamane K."/>
            <person name="Tanizawa Y."/>
            <person name="Kobayashi H."/>
            <person name="Kamizono T."/>
            <person name="Kojima Y."/>
            <person name="Takagi H."/>
            <person name="Tohno M."/>
        </authorList>
    </citation>
    <scope>NUCLEOTIDE SEQUENCE [LARGE SCALE GENOMIC DNA]</scope>
    <source>
        <strain evidence="3 4">BF125</strain>
        <strain evidence="2 5">BF186</strain>
    </source>
</reference>
<reference evidence="2" key="1">
    <citation type="submission" date="2023-06" db="EMBL/GenBank/DDBJ databases">
        <authorList>
            <person name="Tohno M."/>
            <person name="Tanizawa Y."/>
        </authorList>
    </citation>
    <scope>NUCLEOTIDE SEQUENCE</scope>
    <source>
        <strain evidence="3">BF125</strain>
        <strain evidence="2">BF186</strain>
    </source>
</reference>
<feature type="domain" description="HTH cro/C1-type" evidence="1">
    <location>
        <begin position="7"/>
        <end position="60"/>
    </location>
</feature>